<name>A0ABD2C7B0_VESSQ</name>
<dbReference type="AlphaFoldDB" id="A0ABD2C7B0"/>
<protein>
    <submittedName>
        <fullName evidence="1">Uncharacterized protein</fullName>
    </submittedName>
</protein>
<sequence>MIVDLRKRKTKIETKIYSGRYFELPNLLIVVISNLRPVKYLPGKCLNAIIYTEHDKRRTVTATDIADIH</sequence>
<accession>A0ABD2C7B0</accession>
<gene>
    <name evidence="1" type="ORF">V1478_001072</name>
</gene>
<comment type="caution">
    <text evidence="1">The sequence shown here is derived from an EMBL/GenBank/DDBJ whole genome shotgun (WGS) entry which is preliminary data.</text>
</comment>
<proteinExistence type="predicted"/>
<organism evidence="1 2">
    <name type="scientific">Vespula squamosa</name>
    <name type="common">Southern yellow jacket</name>
    <name type="synonym">Wasp</name>
    <dbReference type="NCBI Taxonomy" id="30214"/>
    <lineage>
        <taxon>Eukaryota</taxon>
        <taxon>Metazoa</taxon>
        <taxon>Ecdysozoa</taxon>
        <taxon>Arthropoda</taxon>
        <taxon>Hexapoda</taxon>
        <taxon>Insecta</taxon>
        <taxon>Pterygota</taxon>
        <taxon>Neoptera</taxon>
        <taxon>Endopterygota</taxon>
        <taxon>Hymenoptera</taxon>
        <taxon>Apocrita</taxon>
        <taxon>Aculeata</taxon>
        <taxon>Vespoidea</taxon>
        <taxon>Vespidae</taxon>
        <taxon>Vespinae</taxon>
        <taxon>Vespula</taxon>
    </lineage>
</organism>
<evidence type="ECO:0000313" key="2">
    <source>
        <dbReference type="Proteomes" id="UP001607302"/>
    </source>
</evidence>
<dbReference type="EMBL" id="JAUDFV010000020">
    <property type="protein sequence ID" value="KAL2740931.1"/>
    <property type="molecule type" value="Genomic_DNA"/>
</dbReference>
<evidence type="ECO:0000313" key="1">
    <source>
        <dbReference type="EMBL" id="KAL2740931.1"/>
    </source>
</evidence>
<dbReference type="Proteomes" id="UP001607302">
    <property type="component" value="Unassembled WGS sequence"/>
</dbReference>
<reference evidence="1 2" key="1">
    <citation type="journal article" date="2024" name="Ann. Entomol. Soc. Am.">
        <title>Genomic analyses of the southern and eastern yellowjacket wasps (Hymenoptera: Vespidae) reveal evolutionary signatures of social life.</title>
        <authorList>
            <person name="Catto M.A."/>
            <person name="Caine P.B."/>
            <person name="Orr S.E."/>
            <person name="Hunt B.G."/>
            <person name="Goodisman M.A.D."/>
        </authorList>
    </citation>
    <scope>NUCLEOTIDE SEQUENCE [LARGE SCALE GENOMIC DNA]</scope>
    <source>
        <strain evidence="1">233</strain>
        <tissue evidence="1">Head and thorax</tissue>
    </source>
</reference>
<keyword evidence="2" id="KW-1185">Reference proteome</keyword>